<gene>
    <name evidence="3" type="ORF">OTU49_003102</name>
</gene>
<dbReference type="PANTHER" id="PTHR11373:SF4">
    <property type="entry name" value="DEOXYNUCLEOSIDE TRIPHOSPHATE TRIPHOSPHOHYDROLASE SAMHD1"/>
    <property type="match status" value="1"/>
</dbReference>
<dbReference type="CDD" id="cd00077">
    <property type="entry name" value="HDc"/>
    <property type="match status" value="1"/>
</dbReference>
<proteinExistence type="inferred from homology"/>
<keyword evidence="4" id="KW-1185">Reference proteome</keyword>
<dbReference type="Gene3D" id="3.30.70.2760">
    <property type="match status" value="1"/>
</dbReference>
<evidence type="ECO:0000256" key="1">
    <source>
        <dbReference type="ARBA" id="ARBA00005776"/>
    </source>
</evidence>
<dbReference type="Gene3D" id="1.10.3210.10">
    <property type="entry name" value="Hypothetical protein af1432"/>
    <property type="match status" value="1"/>
</dbReference>
<dbReference type="AlphaFoldDB" id="A0AAW0XJM6"/>
<dbReference type="Pfam" id="PF01966">
    <property type="entry name" value="HD"/>
    <property type="match status" value="1"/>
</dbReference>
<name>A0AAW0XJM6_CHEQU</name>
<dbReference type="InterPro" id="IPR006674">
    <property type="entry name" value="HD_domain"/>
</dbReference>
<dbReference type="InterPro" id="IPR003607">
    <property type="entry name" value="HD/PDEase_dom"/>
</dbReference>
<comment type="similarity">
    <text evidence="1">Belongs to the SAMHD1 family.</text>
</comment>
<feature type="domain" description="HD" evidence="2">
    <location>
        <begin position="49"/>
        <end position="156"/>
    </location>
</feature>
<dbReference type="GO" id="GO:0005634">
    <property type="term" value="C:nucleus"/>
    <property type="evidence" value="ECO:0007669"/>
    <property type="project" value="TreeGrafter"/>
</dbReference>
<reference evidence="3 4" key="1">
    <citation type="journal article" date="2024" name="BMC Genomics">
        <title>Genome assembly of redclaw crayfish (Cherax quadricarinatus) provides insights into its immune adaptation and hypoxia tolerance.</title>
        <authorList>
            <person name="Liu Z."/>
            <person name="Zheng J."/>
            <person name="Li H."/>
            <person name="Fang K."/>
            <person name="Wang S."/>
            <person name="He J."/>
            <person name="Zhou D."/>
            <person name="Weng S."/>
            <person name="Chi M."/>
            <person name="Gu Z."/>
            <person name="He J."/>
            <person name="Li F."/>
            <person name="Wang M."/>
        </authorList>
    </citation>
    <scope>NUCLEOTIDE SEQUENCE [LARGE SCALE GENOMIC DNA]</scope>
    <source>
        <strain evidence="3">ZL_2023a</strain>
    </source>
</reference>
<sequence length="452" mass="52899">METDGAKCMCERSYVEVEGKMFNDAIHGSISIHPLCVQIIDTPQFQRLSVCYLAGKLVRAIQSRQPELNINSEDVLSVEVAGLCHDLGHGPFSHLWEEFVEMSPRKEKWTHEEASEKMFDYLIEANNLSEYFNKYDLDIQFIKKLICGLTESERQKNEKAFLYEIVANKRTGVDVDKWDYFLRDGHNLGIRVKFDYHRLVKYSRVIQVDGEWQICMRDKECNNLYDMFHARETLHRTAYQHRVVKIIDSMLIDAFLCADEHIKYQGKDGTNYALRNVCDDMSAYTNLIDDIFHRILLAKGDHPDLVKAKEILENILKRRLYIYVGQTEPNDEISQEKLLDTISSNIPEESSLEREELGIQKVRFNYGLGEKNPIEYIRFYSKNSPNEARKIQEEEISSMLPQRFQERRFRLIYKSNKEKDFNDAQKAFKNACKQLNMNAPSLADFPIHLQSS</sequence>
<dbReference type="InterPro" id="IPR050135">
    <property type="entry name" value="dGTPase-like"/>
</dbReference>
<dbReference type="Proteomes" id="UP001445076">
    <property type="component" value="Unassembled WGS sequence"/>
</dbReference>
<comment type="caution">
    <text evidence="3">The sequence shown here is derived from an EMBL/GenBank/DDBJ whole genome shotgun (WGS) entry which is preliminary data.</text>
</comment>
<organism evidence="3 4">
    <name type="scientific">Cherax quadricarinatus</name>
    <name type="common">Australian red claw crayfish</name>
    <dbReference type="NCBI Taxonomy" id="27406"/>
    <lineage>
        <taxon>Eukaryota</taxon>
        <taxon>Metazoa</taxon>
        <taxon>Ecdysozoa</taxon>
        <taxon>Arthropoda</taxon>
        <taxon>Crustacea</taxon>
        <taxon>Multicrustacea</taxon>
        <taxon>Malacostraca</taxon>
        <taxon>Eumalacostraca</taxon>
        <taxon>Eucarida</taxon>
        <taxon>Decapoda</taxon>
        <taxon>Pleocyemata</taxon>
        <taxon>Astacidea</taxon>
        <taxon>Parastacoidea</taxon>
        <taxon>Parastacidae</taxon>
        <taxon>Cherax</taxon>
    </lineage>
</organism>
<accession>A0AAW0XJM6</accession>
<evidence type="ECO:0000259" key="2">
    <source>
        <dbReference type="Pfam" id="PF01966"/>
    </source>
</evidence>
<dbReference type="PANTHER" id="PTHR11373">
    <property type="entry name" value="DEOXYNUCLEOSIDE TRIPHOSPHATE TRIPHOSPHOHYDROLASE"/>
    <property type="match status" value="1"/>
</dbReference>
<evidence type="ECO:0000313" key="3">
    <source>
        <dbReference type="EMBL" id="KAK8740208.1"/>
    </source>
</evidence>
<evidence type="ECO:0000313" key="4">
    <source>
        <dbReference type="Proteomes" id="UP001445076"/>
    </source>
</evidence>
<dbReference type="EMBL" id="JARKIK010000034">
    <property type="protein sequence ID" value="KAK8740208.1"/>
    <property type="molecule type" value="Genomic_DNA"/>
</dbReference>
<dbReference type="GO" id="GO:0006203">
    <property type="term" value="P:dGTP catabolic process"/>
    <property type="evidence" value="ECO:0007669"/>
    <property type="project" value="TreeGrafter"/>
</dbReference>
<protein>
    <recommendedName>
        <fullName evidence="2">HD domain-containing protein</fullName>
    </recommendedName>
</protein>
<dbReference type="SUPFAM" id="SSF109604">
    <property type="entry name" value="HD-domain/PDEase-like"/>
    <property type="match status" value="1"/>
</dbReference>
<dbReference type="GO" id="GO:0008832">
    <property type="term" value="F:dGTPase activity"/>
    <property type="evidence" value="ECO:0007669"/>
    <property type="project" value="TreeGrafter"/>
</dbReference>